<evidence type="ECO:0000313" key="2">
    <source>
        <dbReference type="EMBL" id="RLQ97468.1"/>
    </source>
</evidence>
<dbReference type="Pfam" id="PF01902">
    <property type="entry name" value="Diphthami_syn_2"/>
    <property type="match status" value="1"/>
</dbReference>
<dbReference type="PANTHER" id="PTHR12196">
    <property type="entry name" value="DOMAIN OF UNKNOWN FUNCTION 71 DUF71 -CONTAINING PROTEIN"/>
    <property type="match status" value="1"/>
</dbReference>
<reference evidence="2 3" key="1">
    <citation type="submission" date="2018-10" db="EMBL/GenBank/DDBJ databases">
        <title>Falsibacillus sp. genome draft.</title>
        <authorList>
            <person name="Shi S."/>
        </authorList>
    </citation>
    <scope>NUCLEOTIDE SEQUENCE [LARGE SCALE GENOMIC DNA]</scope>
    <source>
        <strain evidence="2 3">GY 10110</strain>
    </source>
</reference>
<dbReference type="InterPro" id="IPR002761">
    <property type="entry name" value="Diphthami_syn_dom"/>
</dbReference>
<name>A0A3L7K383_9BACI</name>
<sequence length="234" mass="26702">MMEKKAKKTVVCWSGGKDCCLALHRTLQENHEVICLLSMVSDKDERNHAHGLKLKILSMQAEALGIPLLMIDSAGEYEKSLKQALTRLKEQQGAEAVVFGSLYAREDRDWNENAARQAGLEPMFPIWIQEDETSRLLQDFISLGYKSIVCRAHMKHFDSSWAGRYLDERFYSDIHHTQSCVMGENGEYHTFVLDGPKFHKRLTITASDVVLNSDLWSLDIQACELKDQETRHSG</sequence>
<dbReference type="SUPFAM" id="SSF52402">
    <property type="entry name" value="Adenine nucleotide alpha hydrolases-like"/>
    <property type="match status" value="1"/>
</dbReference>
<dbReference type="CDD" id="cd01994">
    <property type="entry name" value="AANH_PF0828-like"/>
    <property type="match status" value="1"/>
</dbReference>
<dbReference type="NCBIfam" id="TIGR00290">
    <property type="entry name" value="MJ0570_dom"/>
    <property type="match status" value="1"/>
</dbReference>
<protein>
    <submittedName>
        <fullName evidence="2">Diphthine--ammonia ligase</fullName>
        <ecNumber evidence="2">6.3.1.14</ecNumber>
    </submittedName>
</protein>
<dbReference type="Gene3D" id="3.40.50.620">
    <property type="entry name" value="HUPs"/>
    <property type="match status" value="1"/>
</dbReference>
<keyword evidence="2" id="KW-0436">Ligase</keyword>
<dbReference type="Gene3D" id="3.90.1490.10">
    <property type="entry name" value="putative n-type atp pyrophosphatase, domain 2"/>
    <property type="match status" value="1"/>
</dbReference>
<dbReference type="AlphaFoldDB" id="A0A3L7K383"/>
<dbReference type="InterPro" id="IPR014729">
    <property type="entry name" value="Rossmann-like_a/b/a_fold"/>
</dbReference>
<comment type="caution">
    <text evidence="2">The sequence shown here is derived from an EMBL/GenBank/DDBJ whole genome shotgun (WGS) entry which is preliminary data.</text>
</comment>
<dbReference type="EC" id="6.3.1.14" evidence="2"/>
<dbReference type="Proteomes" id="UP000276770">
    <property type="component" value="Unassembled WGS sequence"/>
</dbReference>
<dbReference type="GO" id="GO:0017183">
    <property type="term" value="P:protein histidyl modification to diphthamide"/>
    <property type="evidence" value="ECO:0007669"/>
    <property type="project" value="TreeGrafter"/>
</dbReference>
<evidence type="ECO:0000259" key="1">
    <source>
        <dbReference type="Pfam" id="PF01902"/>
    </source>
</evidence>
<dbReference type="EMBL" id="RCVZ01000002">
    <property type="protein sequence ID" value="RLQ97468.1"/>
    <property type="molecule type" value="Genomic_DNA"/>
</dbReference>
<proteinExistence type="predicted"/>
<dbReference type="GO" id="GO:0017178">
    <property type="term" value="F:diphthine-ammonia ligase activity"/>
    <property type="evidence" value="ECO:0007669"/>
    <property type="project" value="UniProtKB-EC"/>
</dbReference>
<evidence type="ECO:0000313" key="3">
    <source>
        <dbReference type="Proteomes" id="UP000276770"/>
    </source>
</evidence>
<keyword evidence="3" id="KW-1185">Reference proteome</keyword>
<gene>
    <name evidence="2" type="ORF">D9X91_04770</name>
</gene>
<feature type="domain" description="Diphthamide synthase" evidence="1">
    <location>
        <begin position="8"/>
        <end position="222"/>
    </location>
</feature>
<accession>A0A3L7K383</accession>
<organism evidence="2 3">
    <name type="scientific">Falsibacillus albus</name>
    <dbReference type="NCBI Taxonomy" id="2478915"/>
    <lineage>
        <taxon>Bacteria</taxon>
        <taxon>Bacillati</taxon>
        <taxon>Bacillota</taxon>
        <taxon>Bacilli</taxon>
        <taxon>Bacillales</taxon>
        <taxon>Bacillaceae</taxon>
        <taxon>Falsibacillus</taxon>
    </lineage>
</organism>
<dbReference type="PANTHER" id="PTHR12196:SF2">
    <property type="entry name" value="DIPHTHINE--AMMONIA LIGASE"/>
    <property type="match status" value="1"/>
</dbReference>
<dbReference type="InterPro" id="IPR030662">
    <property type="entry name" value="DPH6/MJ0570"/>
</dbReference>